<dbReference type="Pfam" id="PF00534">
    <property type="entry name" value="Glycos_transf_1"/>
    <property type="match status" value="1"/>
</dbReference>
<accession>A0A7X9XNT8</accession>
<protein>
    <submittedName>
        <fullName evidence="2">Glycosyltransferase family 4 protein</fullName>
    </submittedName>
</protein>
<dbReference type="SUPFAM" id="SSF53756">
    <property type="entry name" value="UDP-Glycosyltransferase/glycogen phosphorylase"/>
    <property type="match status" value="1"/>
</dbReference>
<dbReference type="AlphaFoldDB" id="A0A7X9XNT8"/>
<evidence type="ECO:0000259" key="1">
    <source>
        <dbReference type="Pfam" id="PF00534"/>
    </source>
</evidence>
<evidence type="ECO:0000313" key="3">
    <source>
        <dbReference type="Proteomes" id="UP000587880"/>
    </source>
</evidence>
<organism evidence="2 3">
    <name type="scientific">Clostridium beijerinckii</name>
    <name type="common">Clostridium MP</name>
    <dbReference type="NCBI Taxonomy" id="1520"/>
    <lineage>
        <taxon>Bacteria</taxon>
        <taxon>Bacillati</taxon>
        <taxon>Bacillota</taxon>
        <taxon>Clostridia</taxon>
        <taxon>Eubacteriales</taxon>
        <taxon>Clostridiaceae</taxon>
        <taxon>Clostridium</taxon>
    </lineage>
</organism>
<dbReference type="PANTHER" id="PTHR45947">
    <property type="entry name" value="SULFOQUINOVOSYL TRANSFERASE SQD2"/>
    <property type="match status" value="1"/>
</dbReference>
<feature type="domain" description="Glycosyl transferase family 1" evidence="1">
    <location>
        <begin position="206"/>
        <end position="370"/>
    </location>
</feature>
<dbReference type="InterPro" id="IPR050194">
    <property type="entry name" value="Glycosyltransferase_grp1"/>
</dbReference>
<dbReference type="PANTHER" id="PTHR45947:SF15">
    <property type="entry name" value="TEICHURONIC ACID BIOSYNTHESIS GLYCOSYLTRANSFERASE TUAC-RELATED"/>
    <property type="match status" value="1"/>
</dbReference>
<dbReference type="RefSeq" id="WP_168981723.1">
    <property type="nucleotide sequence ID" value="NZ_JABAGD010000012.1"/>
</dbReference>
<sequence length="386" mass="44959">MKITFLLNLDLKVKAGLFYAIHNRMKINNKQFECKFYNIIIVDSKPLALLKQMFRKRIYPKYIKEKYIIIDGVKYINIYYENCILDKFWGLFSCEHIRYKKLIKQISKDIECSDLIISHWGYPHGRIAYYIKEYLNKDYIAYYHGSDIHTYANSSSKNRSMILEIMEKAKKNIFIGKSLMKQTVEFGYKKNNIYNTRNGIDIEIFNMKNHNDRNKKKIIGFVGNLETIKRADFLPDIFKSIYYNNKDVSFLVIGDGSLRKKLEIECKEKGIPVNFTGRLSAEEVAKCMNELNIIILPSKNESWGSVILEANACGAYAIATNTGGIPEVVGRYGTIVNNNDNTVVNEICEAVTNTLNKNIDRKLISERAKKFTWQNICDKEYYIIKD</sequence>
<gene>
    <name evidence="2" type="ORF">HF849_08695</name>
</gene>
<dbReference type="InterPro" id="IPR001296">
    <property type="entry name" value="Glyco_trans_1"/>
</dbReference>
<dbReference type="EMBL" id="JABAGD010000012">
    <property type="protein sequence ID" value="NMF04832.1"/>
    <property type="molecule type" value="Genomic_DNA"/>
</dbReference>
<keyword evidence="2" id="KW-0808">Transferase</keyword>
<dbReference type="Proteomes" id="UP000587880">
    <property type="component" value="Unassembled WGS sequence"/>
</dbReference>
<comment type="caution">
    <text evidence="2">The sequence shown here is derived from an EMBL/GenBank/DDBJ whole genome shotgun (WGS) entry which is preliminary data.</text>
</comment>
<reference evidence="2 3" key="1">
    <citation type="submission" date="2020-04" db="EMBL/GenBank/DDBJ databases">
        <authorList>
            <person name="Hitch T.C.A."/>
            <person name="Wylensek D."/>
            <person name="Clavel T."/>
        </authorList>
    </citation>
    <scope>NUCLEOTIDE SEQUENCE [LARGE SCALE GENOMIC DNA]</scope>
    <source>
        <strain evidence="2 3">WB01_NA02</strain>
    </source>
</reference>
<dbReference type="Gene3D" id="3.40.50.2000">
    <property type="entry name" value="Glycogen Phosphorylase B"/>
    <property type="match status" value="2"/>
</dbReference>
<proteinExistence type="predicted"/>
<evidence type="ECO:0000313" key="2">
    <source>
        <dbReference type="EMBL" id="NMF04832.1"/>
    </source>
</evidence>
<name>A0A7X9XNT8_CLOBE</name>
<dbReference type="GO" id="GO:0016757">
    <property type="term" value="F:glycosyltransferase activity"/>
    <property type="evidence" value="ECO:0007669"/>
    <property type="project" value="InterPro"/>
</dbReference>